<comment type="similarity">
    <text evidence="1 9">Belongs to the peptidase S11 family.</text>
</comment>
<name>B9KY91_THERP</name>
<reference evidence="12 13" key="1">
    <citation type="journal article" date="2009" name="PLoS ONE">
        <title>Complete genome sequence of the aerobic CO-oxidizing thermophile Thermomicrobium roseum.</title>
        <authorList>
            <person name="Wu D."/>
            <person name="Raymond J."/>
            <person name="Wu M."/>
            <person name="Chatterji S."/>
            <person name="Ren Q."/>
            <person name="Graham J.E."/>
            <person name="Bryant D.A."/>
            <person name="Robb F."/>
            <person name="Colman A."/>
            <person name="Tallon L.J."/>
            <person name="Badger J.H."/>
            <person name="Madupu R."/>
            <person name="Ward N.L."/>
            <person name="Eisen J.A."/>
        </authorList>
    </citation>
    <scope>NUCLEOTIDE SEQUENCE [LARGE SCALE GENOMIC DNA]</scope>
    <source>
        <strain evidence="13">ATCC 27502 / DSM 5159 / P-2</strain>
    </source>
</reference>
<dbReference type="STRING" id="309801.trd_0436"/>
<dbReference type="OrthoDB" id="7252792at2"/>
<dbReference type="InterPro" id="IPR001967">
    <property type="entry name" value="Peptidase_S11_N"/>
</dbReference>
<feature type="binding site" evidence="8">
    <location>
        <position position="242"/>
    </location>
    <ligand>
        <name>substrate</name>
    </ligand>
</feature>
<dbReference type="Gene3D" id="3.40.710.10">
    <property type="entry name" value="DD-peptidase/beta-lactamase superfamily"/>
    <property type="match status" value="1"/>
</dbReference>
<dbReference type="GO" id="GO:0006508">
    <property type="term" value="P:proteolysis"/>
    <property type="evidence" value="ECO:0007669"/>
    <property type="project" value="InterPro"/>
</dbReference>
<dbReference type="GO" id="GO:0071555">
    <property type="term" value="P:cell wall organization"/>
    <property type="evidence" value="ECO:0007669"/>
    <property type="project" value="UniProtKB-KW"/>
</dbReference>
<evidence type="ECO:0000256" key="9">
    <source>
        <dbReference type="RuleBase" id="RU004016"/>
    </source>
</evidence>
<evidence type="ECO:0000256" key="7">
    <source>
        <dbReference type="PIRSR" id="PIRSR618044-1"/>
    </source>
</evidence>
<dbReference type="GO" id="GO:0009002">
    <property type="term" value="F:serine-type D-Ala-D-Ala carboxypeptidase activity"/>
    <property type="evidence" value="ECO:0007669"/>
    <property type="project" value="InterPro"/>
</dbReference>
<dbReference type="Pfam" id="PF00768">
    <property type="entry name" value="Peptidase_S11"/>
    <property type="match status" value="1"/>
</dbReference>
<evidence type="ECO:0000256" key="8">
    <source>
        <dbReference type="PIRSR" id="PIRSR618044-2"/>
    </source>
</evidence>
<dbReference type="GO" id="GO:0009252">
    <property type="term" value="P:peptidoglycan biosynthetic process"/>
    <property type="evidence" value="ECO:0007669"/>
    <property type="project" value="UniProtKB-KW"/>
</dbReference>
<keyword evidence="2 10" id="KW-0732">Signal</keyword>
<dbReference type="InterPro" id="IPR012338">
    <property type="entry name" value="Beta-lactam/transpept-like"/>
</dbReference>
<feature type="active site" description="Proton acceptor" evidence="7">
    <location>
        <position position="73"/>
    </location>
</feature>
<evidence type="ECO:0000256" key="6">
    <source>
        <dbReference type="ARBA" id="ARBA00023316"/>
    </source>
</evidence>
<keyword evidence="4" id="KW-0133">Cell shape</keyword>
<evidence type="ECO:0000259" key="11">
    <source>
        <dbReference type="Pfam" id="PF00768"/>
    </source>
</evidence>
<evidence type="ECO:0000313" key="12">
    <source>
        <dbReference type="EMBL" id="ACM05129.1"/>
    </source>
</evidence>
<keyword evidence="3" id="KW-0378">Hydrolase</keyword>
<accession>B9KY91</accession>
<feature type="active site" description="Acyl-ester intermediate" evidence="7">
    <location>
        <position position="70"/>
    </location>
</feature>
<keyword evidence="5" id="KW-0573">Peptidoglycan synthesis</keyword>
<evidence type="ECO:0000256" key="2">
    <source>
        <dbReference type="ARBA" id="ARBA00022729"/>
    </source>
</evidence>
<dbReference type="eggNOG" id="COG1686">
    <property type="taxonomic scope" value="Bacteria"/>
</dbReference>
<feature type="active site" evidence="7">
    <location>
        <position position="127"/>
    </location>
</feature>
<dbReference type="GO" id="GO:0008360">
    <property type="term" value="P:regulation of cell shape"/>
    <property type="evidence" value="ECO:0007669"/>
    <property type="project" value="UniProtKB-KW"/>
</dbReference>
<gene>
    <name evidence="12" type="ordered locus">trd_0436</name>
</gene>
<dbReference type="PANTHER" id="PTHR21581:SF6">
    <property type="entry name" value="TRAFFICKING PROTEIN PARTICLE COMPLEX SUBUNIT 12"/>
    <property type="match status" value="1"/>
</dbReference>
<evidence type="ECO:0000256" key="1">
    <source>
        <dbReference type="ARBA" id="ARBA00007164"/>
    </source>
</evidence>
<keyword evidence="13" id="KW-1185">Reference proteome</keyword>
<dbReference type="InterPro" id="IPR018044">
    <property type="entry name" value="Peptidase_S11"/>
</dbReference>
<dbReference type="EMBL" id="CP001275">
    <property type="protein sequence ID" value="ACM05129.1"/>
    <property type="molecule type" value="Genomic_DNA"/>
</dbReference>
<sequence length="364" mass="39165">MASVLMLALLGTTTRAVAVVPEVSSRPAPSSAYQPAERPTLTARASFAVDITAGVELWAQEADRPLPPASTTKLMTALVVRRWLRPDESITIRSDDLVDPAVYANAGFQPGDRVTVTDLLAAMLIASAGDAALALARVAGERIDPEHDVPRTAFIDAMNQEAARLGLRHSWFATPDGRDVPGQTVSARDLAIIAAAVLSDPLLAELVATRTREIEIAGPQSRRITVVNTNQFLTEPDALGVKTGTSVAAGQCLVAAVRRGNDIVVLVLLSSRDRYADARALLTYLDRQYRWFTLDGRSFAELARLAREGIVPALVPTVVVANETADQVRVIIDRQHSSADVVGTVRLRIGTSDLFIVPLLRVER</sequence>
<dbReference type="SUPFAM" id="SSF56601">
    <property type="entry name" value="beta-lactamase/transpeptidase-like"/>
    <property type="match status" value="1"/>
</dbReference>
<dbReference type="PRINTS" id="PR00725">
    <property type="entry name" value="DADACBPTASE1"/>
</dbReference>
<dbReference type="KEGG" id="tro:trd_0436"/>
<dbReference type="PANTHER" id="PTHR21581">
    <property type="entry name" value="D-ALANYL-D-ALANINE CARBOXYPEPTIDASE"/>
    <property type="match status" value="1"/>
</dbReference>
<evidence type="ECO:0000256" key="10">
    <source>
        <dbReference type="SAM" id="SignalP"/>
    </source>
</evidence>
<proteinExistence type="inferred from homology"/>
<evidence type="ECO:0000256" key="4">
    <source>
        <dbReference type="ARBA" id="ARBA00022960"/>
    </source>
</evidence>
<evidence type="ECO:0000313" key="13">
    <source>
        <dbReference type="Proteomes" id="UP000000447"/>
    </source>
</evidence>
<dbReference type="Proteomes" id="UP000000447">
    <property type="component" value="Chromosome"/>
</dbReference>
<keyword evidence="6" id="KW-0961">Cell wall biogenesis/degradation</keyword>
<feature type="chain" id="PRO_5002885923" evidence="10">
    <location>
        <begin position="19"/>
        <end position="364"/>
    </location>
</feature>
<dbReference type="HOGENOM" id="CLU_715533_0_0_0"/>
<protein>
    <submittedName>
        <fullName evidence="12">Beta-lactamase</fullName>
    </submittedName>
</protein>
<organism evidence="12 13">
    <name type="scientific">Thermomicrobium roseum (strain ATCC 27502 / DSM 5159 / P-2)</name>
    <dbReference type="NCBI Taxonomy" id="309801"/>
    <lineage>
        <taxon>Bacteria</taxon>
        <taxon>Pseudomonadati</taxon>
        <taxon>Thermomicrobiota</taxon>
        <taxon>Thermomicrobia</taxon>
        <taxon>Thermomicrobiales</taxon>
        <taxon>Thermomicrobiaceae</taxon>
        <taxon>Thermomicrobium</taxon>
    </lineage>
</organism>
<evidence type="ECO:0000256" key="5">
    <source>
        <dbReference type="ARBA" id="ARBA00022984"/>
    </source>
</evidence>
<dbReference type="AlphaFoldDB" id="B9KY91"/>
<feature type="domain" description="Peptidase S11 D-alanyl-D-alanine carboxypeptidase A N-terminal" evidence="11">
    <location>
        <begin position="36"/>
        <end position="270"/>
    </location>
</feature>
<feature type="signal peptide" evidence="10">
    <location>
        <begin position="1"/>
        <end position="18"/>
    </location>
</feature>
<dbReference type="RefSeq" id="WP_012641841.1">
    <property type="nucleotide sequence ID" value="NC_011959.1"/>
</dbReference>
<evidence type="ECO:0000256" key="3">
    <source>
        <dbReference type="ARBA" id="ARBA00022801"/>
    </source>
</evidence>